<keyword evidence="2" id="KW-0472">Membrane</keyword>
<organism evidence="3 4">
    <name type="scientific">Embleya scabrispora</name>
    <dbReference type="NCBI Taxonomy" id="159449"/>
    <lineage>
        <taxon>Bacteria</taxon>
        <taxon>Bacillati</taxon>
        <taxon>Actinomycetota</taxon>
        <taxon>Actinomycetes</taxon>
        <taxon>Kitasatosporales</taxon>
        <taxon>Streptomycetaceae</taxon>
        <taxon>Embleya</taxon>
    </lineage>
</organism>
<feature type="transmembrane region" description="Helical" evidence="2">
    <location>
        <begin position="63"/>
        <end position="81"/>
    </location>
</feature>
<dbReference type="STRING" id="159449.B4N89_10725"/>
<name>A0A1T3NX67_9ACTN</name>
<protein>
    <recommendedName>
        <fullName evidence="5">DUF3017 domain-containing protein</fullName>
    </recommendedName>
</protein>
<reference evidence="3 4" key="1">
    <citation type="submission" date="2017-03" db="EMBL/GenBank/DDBJ databases">
        <title>Draft genome sequence of Streptomyces scabrisporus NF3, endophyte isolated from Amphipterygium adstringens.</title>
        <authorList>
            <person name="Vazquez M."/>
            <person name="Ceapa C.D."/>
            <person name="Rodriguez Luna D."/>
            <person name="Sanchez Esquivel S."/>
        </authorList>
    </citation>
    <scope>NUCLEOTIDE SEQUENCE [LARGE SCALE GENOMIC DNA]</scope>
    <source>
        <strain evidence="3 4">NF3</strain>
    </source>
</reference>
<sequence>MDVVATTRGRRRDGRRRDPGTFPPEGGGSPTGPGRLREWPATVVFGCLFAALLTAALSGFRPAAMMIAGTFLVAALLRVFVSDVGVLAVRSRFTDVAMLLFFGGAVLLLGLSIPEPLVDFPWVPKRTGT</sequence>
<comment type="caution">
    <text evidence="3">The sequence shown here is derived from an EMBL/GenBank/DDBJ whole genome shotgun (WGS) entry which is preliminary data.</text>
</comment>
<feature type="region of interest" description="Disordered" evidence="1">
    <location>
        <begin position="1"/>
        <end position="34"/>
    </location>
</feature>
<evidence type="ECO:0008006" key="5">
    <source>
        <dbReference type="Google" id="ProtNLM"/>
    </source>
</evidence>
<dbReference type="Proteomes" id="UP000190037">
    <property type="component" value="Unassembled WGS sequence"/>
</dbReference>
<dbReference type="EMBL" id="MWQN01000001">
    <property type="protein sequence ID" value="OPC81355.1"/>
    <property type="molecule type" value="Genomic_DNA"/>
</dbReference>
<keyword evidence="2" id="KW-1133">Transmembrane helix</keyword>
<keyword evidence="2" id="KW-0812">Transmembrane</keyword>
<dbReference type="InterPro" id="IPR021385">
    <property type="entry name" value="DUF3017"/>
</dbReference>
<proteinExistence type="predicted"/>
<accession>A0A1T3NX67</accession>
<keyword evidence="4" id="KW-1185">Reference proteome</keyword>
<evidence type="ECO:0000313" key="3">
    <source>
        <dbReference type="EMBL" id="OPC81355.1"/>
    </source>
</evidence>
<evidence type="ECO:0000256" key="1">
    <source>
        <dbReference type="SAM" id="MobiDB-lite"/>
    </source>
</evidence>
<dbReference type="Pfam" id="PF11222">
    <property type="entry name" value="DUF3017"/>
    <property type="match status" value="1"/>
</dbReference>
<feature type="transmembrane region" description="Helical" evidence="2">
    <location>
        <begin position="93"/>
        <end position="113"/>
    </location>
</feature>
<dbReference type="AlphaFoldDB" id="A0A1T3NX67"/>
<feature type="transmembrane region" description="Helical" evidence="2">
    <location>
        <begin position="39"/>
        <end position="57"/>
    </location>
</feature>
<evidence type="ECO:0000313" key="4">
    <source>
        <dbReference type="Proteomes" id="UP000190037"/>
    </source>
</evidence>
<gene>
    <name evidence="3" type="ORF">B4N89_10725</name>
</gene>
<evidence type="ECO:0000256" key="2">
    <source>
        <dbReference type="SAM" id="Phobius"/>
    </source>
</evidence>